<evidence type="ECO:0000313" key="2">
    <source>
        <dbReference type="EMBL" id="ANI91130.1"/>
    </source>
</evidence>
<protein>
    <submittedName>
        <fullName evidence="3">Uncharacterized protein</fullName>
    </submittedName>
</protein>
<gene>
    <name evidence="2" type="ORF">BJL86_0320</name>
    <name evidence="3" type="ORF">BJL86_0388</name>
</gene>
<keyword evidence="4" id="KW-1185">Reference proteome</keyword>
<evidence type="ECO:0000313" key="4">
    <source>
        <dbReference type="Proteomes" id="UP000186104"/>
    </source>
</evidence>
<name>A0A173LI45_9ACTN</name>
<accession>A0A173LI45</accession>
<dbReference type="EMBL" id="CP015961">
    <property type="protein sequence ID" value="ANI91198.1"/>
    <property type="molecule type" value="Genomic_DNA"/>
</dbReference>
<evidence type="ECO:0000256" key="1">
    <source>
        <dbReference type="SAM" id="Coils"/>
    </source>
</evidence>
<sequence length="186" mass="19826">MSSSEKIAHAYGVLVARGDKVTVRAVQKQAGVRIGEVAAWMREHATGAASEVPEAPDLSEPMSAMVASVWAAAWKRAAEQADEATAVALDAARAGEADALAAVEIATAQQADADAARDEAVRDAEQLRTELAQVRQQLETMQRQAEQARALAEEADRARVRAEATSDTLRELLDAFRSSGQADEDK</sequence>
<dbReference type="OrthoDB" id="4775410at2"/>
<reference evidence="3 4" key="1">
    <citation type="submission" date="2016-06" db="EMBL/GenBank/DDBJ databases">
        <title>Complete genome sequence of a saline-alkali tolerant type strain Dietzia timorensis ID05-A0528T.</title>
        <authorList>
            <person name="Wu X."/>
        </authorList>
    </citation>
    <scope>NUCLEOTIDE SEQUENCE [LARGE SCALE GENOMIC DNA]</scope>
    <source>
        <strain evidence="3 4">ID05-A0528</strain>
    </source>
</reference>
<dbReference type="KEGG" id="dtm:BJL86_0388"/>
<organism evidence="3 4">
    <name type="scientific">Dietzia timorensis</name>
    <dbReference type="NCBI Taxonomy" id="499555"/>
    <lineage>
        <taxon>Bacteria</taxon>
        <taxon>Bacillati</taxon>
        <taxon>Actinomycetota</taxon>
        <taxon>Actinomycetes</taxon>
        <taxon>Mycobacteriales</taxon>
        <taxon>Dietziaceae</taxon>
        <taxon>Dietzia</taxon>
    </lineage>
</organism>
<dbReference type="AlphaFoldDB" id="A0A173LI45"/>
<dbReference type="KEGG" id="dtm:BJL86_0320"/>
<dbReference type="EMBL" id="CP015961">
    <property type="protein sequence ID" value="ANI91130.1"/>
    <property type="molecule type" value="Genomic_DNA"/>
</dbReference>
<proteinExistence type="predicted"/>
<evidence type="ECO:0000313" key="3">
    <source>
        <dbReference type="EMBL" id="ANI91198.1"/>
    </source>
</evidence>
<keyword evidence="1" id="KW-0175">Coiled coil</keyword>
<feature type="coiled-coil region" evidence="1">
    <location>
        <begin position="117"/>
        <end position="165"/>
    </location>
</feature>
<dbReference type="Proteomes" id="UP000186104">
    <property type="component" value="Chromosome"/>
</dbReference>
<dbReference type="RefSeq" id="WP_067478264.1">
    <property type="nucleotide sequence ID" value="NZ_CP015961.1"/>
</dbReference>